<feature type="transmembrane region" description="Helical" evidence="1">
    <location>
        <begin position="40"/>
        <end position="61"/>
    </location>
</feature>
<keyword evidence="1" id="KW-0812">Transmembrane</keyword>
<accession>A0ABX5A396</accession>
<protein>
    <submittedName>
        <fullName evidence="2">Uncharacterized protein</fullName>
    </submittedName>
</protein>
<dbReference type="EMBL" id="PQVW01000004">
    <property type="protein sequence ID" value="POZ24200.1"/>
    <property type="molecule type" value="Genomic_DNA"/>
</dbReference>
<feature type="transmembrane region" description="Helical" evidence="1">
    <location>
        <begin position="12"/>
        <end position="34"/>
    </location>
</feature>
<keyword evidence="1" id="KW-0472">Membrane</keyword>
<name>A0ABX5A396_9ENTR</name>
<keyword evidence="1" id="KW-1133">Transmembrane helix</keyword>
<dbReference type="Proteomes" id="UP000237025">
    <property type="component" value="Unassembled WGS sequence"/>
</dbReference>
<gene>
    <name evidence="2" type="ORF">C3712_08295</name>
</gene>
<keyword evidence="3" id="KW-1185">Reference proteome</keyword>
<evidence type="ECO:0000313" key="3">
    <source>
        <dbReference type="Proteomes" id="UP000237025"/>
    </source>
</evidence>
<comment type="caution">
    <text evidence="2">The sequence shown here is derived from an EMBL/GenBank/DDBJ whole genome shotgun (WGS) entry which is preliminary data.</text>
</comment>
<sequence length="138" mass="15554">MTERIHNDYFKWWCGTVIVGAIPIFIRLIAYTLTNKNIELFNITELVCFGFSIQISSIYFGMGKPSKLTENRLILNTTLSVVFVMLFSIIYIMSIMSSETLEASTTKIFLAITCSISLYVGQNSVKCAIINNSILAEE</sequence>
<organism evidence="2 3">
    <name type="scientific">Lelliottia aquatilis</name>
    <dbReference type="NCBI Taxonomy" id="2080838"/>
    <lineage>
        <taxon>Bacteria</taxon>
        <taxon>Pseudomonadati</taxon>
        <taxon>Pseudomonadota</taxon>
        <taxon>Gammaproteobacteria</taxon>
        <taxon>Enterobacterales</taxon>
        <taxon>Enterobacteriaceae</taxon>
        <taxon>Lelliottia</taxon>
    </lineage>
</organism>
<feature type="transmembrane region" description="Helical" evidence="1">
    <location>
        <begin position="73"/>
        <end position="96"/>
    </location>
</feature>
<reference evidence="2 3" key="1">
    <citation type="submission" date="2018-02" db="EMBL/GenBank/DDBJ databases">
        <title>Lelliotia aquatilis sp. nov., isolated from drinking water.</title>
        <authorList>
            <person name="Kaempfer P."/>
            <person name="Glaeser S."/>
            <person name="Exner M."/>
            <person name="Doijad S."/>
            <person name="Chakraborty T."/>
        </authorList>
    </citation>
    <scope>NUCLEOTIDE SEQUENCE [LARGE SCALE GENOMIC DNA]</scope>
    <source>
        <strain evidence="2 3">6331-17</strain>
    </source>
</reference>
<evidence type="ECO:0000313" key="2">
    <source>
        <dbReference type="EMBL" id="POZ24200.1"/>
    </source>
</evidence>
<evidence type="ECO:0000256" key="1">
    <source>
        <dbReference type="SAM" id="Phobius"/>
    </source>
</evidence>
<proteinExistence type="predicted"/>